<dbReference type="GO" id="GO:0008757">
    <property type="term" value="F:S-adenosylmethionine-dependent methyltransferase activity"/>
    <property type="evidence" value="ECO:0007669"/>
    <property type="project" value="InterPro"/>
</dbReference>
<dbReference type="AlphaFoldDB" id="R0HB41"/>
<dbReference type="FunFam" id="3.40.50.150:FF:000211">
    <property type="entry name" value="Methyltransferase-like protein 13"/>
    <property type="match status" value="1"/>
</dbReference>
<dbReference type="Pfam" id="PF08241">
    <property type="entry name" value="Methyltransf_11"/>
    <property type="match status" value="1"/>
</dbReference>
<protein>
    <recommendedName>
        <fullName evidence="6">Methyltransferase type 11 domain-containing protein</fullName>
    </recommendedName>
</protein>
<feature type="domain" description="Methyltransferase type 11" evidence="6">
    <location>
        <begin position="75"/>
        <end position="176"/>
    </location>
</feature>
<sequence>MGKKKGGKAAAPADDFLQTLEDFTSKENWDKFFTLRGNDDSFEWYAEWPQLRDTLLPLLQESSSSSSGSLQILVPGCGNSRLSEHLYDAGFRDITNVDFSKVVISDMLRRNIRTRPQLRWRVMDITKMQLADESFDTVLDKGALDALMEPEVGTKLGNQYLTEAKRVLKPGGKFICLTLAESHVLALLFSKLRFGWKMTVHSISQKRSNLKTFMVVAEKEKSILLHDITSSFDLLSIGRNDNQGSGMREALESENQIRRDCNNGSDLLYSHEDLKLGIKGDLAELTGGRRIKFTLASNFSYRAVLLDAQKQTEPFVYHCGVFLVPKTRAHEWLFCSEEGQWQVIESSQAARLIMVFLDSSHSGVAMEDIQNDLSPMVTQLAPRNDDEAARIPYMMASDGIKKRDTVHEVTSSLTGKVVVEDVVYESTPSNLEGLSPSDLAFRRLVFKRTEGLIQSEALLVEDGEILELSQKDKTVSQSKRKGNKKQNQESSGPLMKVSHDYLASSYHTGIISGFTLVSSYLKKAESCGKMVKTVIIGLGAGLLPMFLHGCLPFSDVEAVELDPVMLSVGKDYFGFTQTDRLKVHIADGIKFIRDITNSETPADGIKFIRDITNSETPSEETSNAVPQSTSSNGDSTTYTVKGGTCPDILIVDVDSADSSGGLTCPASEFIEETFLLSVKRALPEHGLFVVNLVSRSQSVKDMVVSRMKKVFDHLFGLQLEEEDDVNVVLFGLCSESVISESDIPESALILEGLLKCQRPETKQSILEATKKLKCWK</sequence>
<evidence type="ECO:0000313" key="7">
    <source>
        <dbReference type="EMBL" id="EOA26619.1"/>
    </source>
</evidence>
<keyword evidence="4" id="KW-0511">Multifunctional enzyme</keyword>
<keyword evidence="2" id="KW-0489">Methyltransferase</keyword>
<evidence type="ECO:0000256" key="3">
    <source>
        <dbReference type="ARBA" id="ARBA00022679"/>
    </source>
</evidence>
<organism evidence="7 8">
    <name type="scientific">Capsella rubella</name>
    <dbReference type="NCBI Taxonomy" id="81985"/>
    <lineage>
        <taxon>Eukaryota</taxon>
        <taxon>Viridiplantae</taxon>
        <taxon>Streptophyta</taxon>
        <taxon>Embryophyta</taxon>
        <taxon>Tracheophyta</taxon>
        <taxon>Spermatophyta</taxon>
        <taxon>Magnoliopsida</taxon>
        <taxon>eudicotyledons</taxon>
        <taxon>Gunneridae</taxon>
        <taxon>Pentapetalae</taxon>
        <taxon>rosids</taxon>
        <taxon>malvids</taxon>
        <taxon>Brassicales</taxon>
        <taxon>Brassicaceae</taxon>
        <taxon>Camelineae</taxon>
        <taxon>Capsella</taxon>
    </lineage>
</organism>
<dbReference type="KEGG" id="crb:17889987"/>
<dbReference type="eggNOG" id="KOG2352">
    <property type="taxonomic scope" value="Eukaryota"/>
</dbReference>
<dbReference type="Proteomes" id="UP000029121">
    <property type="component" value="Unassembled WGS sequence"/>
</dbReference>
<comment type="similarity">
    <text evidence="1">Belongs to the methyltransferase superfamily.</text>
</comment>
<dbReference type="Gene3D" id="3.40.50.150">
    <property type="entry name" value="Vaccinia Virus protein VP39"/>
    <property type="match status" value="2"/>
</dbReference>
<gene>
    <name evidence="7" type="ORF">CARUB_v10022681mg</name>
</gene>
<keyword evidence="8" id="KW-1185">Reference proteome</keyword>
<dbReference type="PANTHER" id="PTHR12176">
    <property type="entry name" value="SAM-DEPENDENT METHYLTRANSFERASE SUPERFAMILY PROTEIN"/>
    <property type="match status" value="1"/>
</dbReference>
<evidence type="ECO:0000256" key="4">
    <source>
        <dbReference type="ARBA" id="ARBA00023268"/>
    </source>
</evidence>
<proteinExistence type="inferred from homology"/>
<keyword evidence="3" id="KW-0808">Transferase</keyword>
<accession>R0HB41</accession>
<evidence type="ECO:0000313" key="8">
    <source>
        <dbReference type="Proteomes" id="UP000029121"/>
    </source>
</evidence>
<reference evidence="8" key="1">
    <citation type="journal article" date="2013" name="Nat. Genet.">
        <title>The Capsella rubella genome and the genomic consequences of rapid mating system evolution.</title>
        <authorList>
            <person name="Slotte T."/>
            <person name="Hazzouri K.M."/>
            <person name="Agren J.A."/>
            <person name="Koenig D."/>
            <person name="Maumus F."/>
            <person name="Guo Y.L."/>
            <person name="Steige K."/>
            <person name="Platts A.E."/>
            <person name="Escobar J.S."/>
            <person name="Newman L.K."/>
            <person name="Wang W."/>
            <person name="Mandakova T."/>
            <person name="Vello E."/>
            <person name="Smith L.M."/>
            <person name="Henz S.R."/>
            <person name="Steffen J."/>
            <person name="Takuno S."/>
            <person name="Brandvain Y."/>
            <person name="Coop G."/>
            <person name="Andolfatto P."/>
            <person name="Hu T.T."/>
            <person name="Blanchette M."/>
            <person name="Clark R.M."/>
            <person name="Quesneville H."/>
            <person name="Nordborg M."/>
            <person name="Gaut B.S."/>
            <person name="Lysak M.A."/>
            <person name="Jenkins J."/>
            <person name="Grimwood J."/>
            <person name="Chapman J."/>
            <person name="Prochnik S."/>
            <person name="Shu S."/>
            <person name="Rokhsar D."/>
            <person name="Schmutz J."/>
            <person name="Weigel D."/>
            <person name="Wright S.I."/>
        </authorList>
    </citation>
    <scope>NUCLEOTIDE SEQUENCE [LARGE SCALE GENOMIC DNA]</scope>
    <source>
        <strain evidence="8">cv. Monte Gargano</strain>
    </source>
</reference>
<feature type="region of interest" description="Disordered" evidence="5">
    <location>
        <begin position="615"/>
        <end position="638"/>
    </location>
</feature>
<name>R0HB41_9BRAS</name>
<dbReference type="InterPro" id="IPR051419">
    <property type="entry name" value="Lys/N-term_MeTrsfase_sf"/>
</dbReference>
<evidence type="ECO:0000256" key="2">
    <source>
        <dbReference type="ARBA" id="ARBA00022603"/>
    </source>
</evidence>
<evidence type="ECO:0000259" key="6">
    <source>
        <dbReference type="Pfam" id="PF08241"/>
    </source>
</evidence>
<dbReference type="EMBL" id="KB870808">
    <property type="protein sequence ID" value="EOA26619.1"/>
    <property type="molecule type" value="Genomic_DNA"/>
</dbReference>
<dbReference type="CDD" id="cd02440">
    <property type="entry name" value="AdoMet_MTases"/>
    <property type="match status" value="1"/>
</dbReference>
<dbReference type="GO" id="GO:0032259">
    <property type="term" value="P:methylation"/>
    <property type="evidence" value="ECO:0007669"/>
    <property type="project" value="UniProtKB-KW"/>
</dbReference>
<dbReference type="OrthoDB" id="411785at2759"/>
<dbReference type="InterPro" id="IPR029063">
    <property type="entry name" value="SAM-dependent_MTases_sf"/>
</dbReference>
<dbReference type="SUPFAM" id="SSF53335">
    <property type="entry name" value="S-adenosyl-L-methionine-dependent methyltransferases"/>
    <property type="match status" value="2"/>
</dbReference>
<evidence type="ECO:0000256" key="5">
    <source>
        <dbReference type="SAM" id="MobiDB-lite"/>
    </source>
</evidence>
<evidence type="ECO:0000256" key="1">
    <source>
        <dbReference type="ARBA" id="ARBA00008361"/>
    </source>
</evidence>
<dbReference type="InterPro" id="IPR013216">
    <property type="entry name" value="Methyltransf_11"/>
</dbReference>
<feature type="region of interest" description="Disordered" evidence="5">
    <location>
        <begin position="472"/>
        <end position="492"/>
    </location>
</feature>
<dbReference type="PANTHER" id="PTHR12176:SF78">
    <property type="entry name" value="EEF1A LYSINE AND N-TERMINAL METHYLTRANSFERASE"/>
    <property type="match status" value="1"/>
</dbReference>